<dbReference type="InterPro" id="IPR041532">
    <property type="entry name" value="RlmI-like_PUA"/>
</dbReference>
<dbReference type="PANTHER" id="PTHR42873:SF1">
    <property type="entry name" value="S-ADENOSYLMETHIONINE-DEPENDENT METHYLTRANSFERASE DOMAIN-CONTAINING PROTEIN"/>
    <property type="match status" value="1"/>
</dbReference>
<accession>B9K7X7</accession>
<gene>
    <name evidence="10" type="ordered locus">CTN_0884</name>
</gene>
<protein>
    <submittedName>
        <fullName evidence="10">SAM-dependent methyltransferase</fullName>
    </submittedName>
</protein>
<dbReference type="PROSITE" id="PS50890">
    <property type="entry name" value="PUA"/>
    <property type="match status" value="1"/>
</dbReference>
<dbReference type="PANTHER" id="PTHR42873">
    <property type="entry name" value="RIBOSOMAL RNA LARGE SUBUNIT METHYLTRANSFERASE"/>
    <property type="match status" value="1"/>
</dbReference>
<dbReference type="InterPro" id="IPR015947">
    <property type="entry name" value="PUA-like_sf"/>
</dbReference>
<dbReference type="eggNOG" id="COG1092">
    <property type="taxonomic scope" value="Bacteria"/>
</dbReference>
<dbReference type="Gene3D" id="3.30.750.80">
    <property type="entry name" value="RNA methyltransferase domain (HRMD) like"/>
    <property type="match status" value="1"/>
</dbReference>
<dbReference type="CDD" id="cd11572">
    <property type="entry name" value="RlmI_M_like"/>
    <property type="match status" value="1"/>
</dbReference>
<sequence>MARVFLGKLSRRLLGGHLWVYENEISRVEGDYENGEVVDLFRPDGSFFGKGYINDNSKIRVRILSRKNERIDGEFIKRRIEDALRKRKTLKDTNAFRVVHGEGDFLPGLIVDLFGDYAVVQITTLGMERMKSWVLDALIELLQPKGIYEKSSGTFREKEGLEDREGWIYGAGPELIEFEMNGLRFLADTKGQKTGFFLDQRENAKMVLDFAKDKVCLDVFSYTGNFAAHLLKGSARHVTLVDYSERSLEIAREILKMNGFENFDTITGNAFDILKDFDKSGKKYDLVVLDPPSFAKSSRSLESAKRGYKEINLRAMRILRKPGILVTSSCTQIVSEETFREILMDASFDTGTYLTVLKRGGQPSDHPVLLNVPETQYLKFYIFQVEKRW</sequence>
<keyword evidence="3" id="KW-0698">rRNA processing</keyword>
<dbReference type="Gene3D" id="3.40.50.150">
    <property type="entry name" value="Vaccinia Virus protein VP39"/>
    <property type="match status" value="1"/>
</dbReference>
<dbReference type="RefSeq" id="WP_015919377.1">
    <property type="nucleotide sequence ID" value="NC_011978.1"/>
</dbReference>
<dbReference type="GO" id="GO:0003723">
    <property type="term" value="F:RNA binding"/>
    <property type="evidence" value="ECO:0007669"/>
    <property type="project" value="UniProtKB-KW"/>
</dbReference>
<dbReference type="AlphaFoldDB" id="B9K7X7"/>
<dbReference type="CDD" id="cd02440">
    <property type="entry name" value="AdoMet_MTases"/>
    <property type="match status" value="1"/>
</dbReference>
<evidence type="ECO:0000256" key="6">
    <source>
        <dbReference type="ARBA" id="ARBA00022691"/>
    </source>
</evidence>
<keyword evidence="11" id="KW-1185">Reference proteome</keyword>
<evidence type="ECO:0000313" key="11">
    <source>
        <dbReference type="Proteomes" id="UP000000445"/>
    </source>
</evidence>
<dbReference type="HOGENOM" id="CLU_014042_0_0_0"/>
<dbReference type="Gene3D" id="2.30.130.10">
    <property type="entry name" value="PUA domain"/>
    <property type="match status" value="1"/>
</dbReference>
<name>B9K7X7_THENN</name>
<dbReference type="Pfam" id="PF10672">
    <property type="entry name" value="Methyltrans_SAM"/>
    <property type="match status" value="1"/>
</dbReference>
<dbReference type="GO" id="GO:0005737">
    <property type="term" value="C:cytoplasm"/>
    <property type="evidence" value="ECO:0007669"/>
    <property type="project" value="UniProtKB-SubCell"/>
</dbReference>
<evidence type="ECO:0000256" key="2">
    <source>
        <dbReference type="ARBA" id="ARBA00022490"/>
    </source>
</evidence>
<proteinExistence type="inferred from homology"/>
<dbReference type="GO" id="GO:0008168">
    <property type="term" value="F:methyltransferase activity"/>
    <property type="evidence" value="ECO:0007669"/>
    <property type="project" value="UniProtKB-KW"/>
</dbReference>
<organism evidence="10 11">
    <name type="scientific">Thermotoga neapolitana (strain ATCC 49049 / DSM 4359 / NBRC 107923 / NS-E)</name>
    <dbReference type="NCBI Taxonomy" id="309803"/>
    <lineage>
        <taxon>Bacteria</taxon>
        <taxon>Thermotogati</taxon>
        <taxon>Thermotogota</taxon>
        <taxon>Thermotogae</taxon>
        <taxon>Thermotogales</taxon>
        <taxon>Thermotogaceae</taxon>
        <taxon>Thermotoga</taxon>
    </lineage>
</organism>
<dbReference type="Proteomes" id="UP000000445">
    <property type="component" value="Chromosome"/>
</dbReference>
<dbReference type="InterPro" id="IPR036974">
    <property type="entry name" value="PUA_sf"/>
</dbReference>
<dbReference type="SUPFAM" id="SSF88697">
    <property type="entry name" value="PUA domain-like"/>
    <property type="match status" value="1"/>
</dbReference>
<keyword evidence="5" id="KW-0808">Transferase</keyword>
<dbReference type="STRING" id="309803.CTN_0884"/>
<evidence type="ECO:0000256" key="5">
    <source>
        <dbReference type="ARBA" id="ARBA00022679"/>
    </source>
</evidence>
<dbReference type="GO" id="GO:0006364">
    <property type="term" value="P:rRNA processing"/>
    <property type="evidence" value="ECO:0007669"/>
    <property type="project" value="UniProtKB-KW"/>
</dbReference>
<feature type="domain" description="PUA" evidence="9">
    <location>
        <begin position="2"/>
        <end position="85"/>
    </location>
</feature>
<dbReference type="KEGG" id="tna:CTN_0884"/>
<reference evidence="10 11" key="1">
    <citation type="journal article" date="2009" name="Biosci. Biotechnol. Biochem.">
        <title>WeGAS: a web-based microbial genome annotation system.</title>
        <authorList>
            <person name="Lee D."/>
            <person name="Seo H."/>
            <person name="Park C."/>
            <person name="Park K."/>
        </authorList>
    </citation>
    <scope>NUCLEOTIDE SEQUENCE [LARGE SCALE GENOMIC DNA]</scope>
    <source>
        <strain evidence="11">ATCC 49049 / DSM 4359 / NBRC 107923 / NS-E</strain>
    </source>
</reference>
<dbReference type="InterPro" id="IPR019614">
    <property type="entry name" value="SAM-dep_methyl-trfase"/>
</dbReference>
<evidence type="ECO:0000256" key="8">
    <source>
        <dbReference type="ARBA" id="ARBA00038091"/>
    </source>
</evidence>
<keyword evidence="4 10" id="KW-0489">Methyltransferase</keyword>
<keyword evidence="7" id="KW-0694">RNA-binding</keyword>
<evidence type="ECO:0000256" key="7">
    <source>
        <dbReference type="ARBA" id="ARBA00022884"/>
    </source>
</evidence>
<evidence type="ECO:0000256" key="4">
    <source>
        <dbReference type="ARBA" id="ARBA00022603"/>
    </source>
</evidence>
<keyword evidence="6" id="KW-0949">S-adenosyl-L-methionine</keyword>
<dbReference type="EMBL" id="CP000916">
    <property type="protein sequence ID" value="ACM23060.1"/>
    <property type="molecule type" value="Genomic_DNA"/>
</dbReference>
<keyword evidence="2" id="KW-0963">Cytoplasm</keyword>
<evidence type="ECO:0000259" key="9">
    <source>
        <dbReference type="SMART" id="SM00359"/>
    </source>
</evidence>
<dbReference type="SMART" id="SM00359">
    <property type="entry name" value="PUA"/>
    <property type="match status" value="1"/>
</dbReference>
<dbReference type="Pfam" id="PF17785">
    <property type="entry name" value="PUA_3"/>
    <property type="match status" value="1"/>
</dbReference>
<dbReference type="GO" id="GO:0032259">
    <property type="term" value="P:methylation"/>
    <property type="evidence" value="ECO:0007669"/>
    <property type="project" value="UniProtKB-KW"/>
</dbReference>
<comment type="similarity">
    <text evidence="8">Belongs to the methyltransferase superfamily. RlmI family.</text>
</comment>
<comment type="subcellular location">
    <subcellularLocation>
        <location evidence="1">Cytoplasm</location>
    </subcellularLocation>
</comment>
<dbReference type="InterPro" id="IPR002478">
    <property type="entry name" value="PUA"/>
</dbReference>
<dbReference type="InterPro" id="IPR029063">
    <property type="entry name" value="SAM-dependent_MTases_sf"/>
</dbReference>
<evidence type="ECO:0000256" key="1">
    <source>
        <dbReference type="ARBA" id="ARBA00004496"/>
    </source>
</evidence>
<dbReference type="SUPFAM" id="SSF53335">
    <property type="entry name" value="S-adenosyl-L-methionine-dependent methyltransferases"/>
    <property type="match status" value="1"/>
</dbReference>
<evidence type="ECO:0000313" key="10">
    <source>
        <dbReference type="EMBL" id="ACM23060.1"/>
    </source>
</evidence>
<dbReference type="CDD" id="cd21153">
    <property type="entry name" value="PUA_RlmI"/>
    <property type="match status" value="1"/>
</dbReference>
<evidence type="ECO:0000256" key="3">
    <source>
        <dbReference type="ARBA" id="ARBA00022552"/>
    </source>
</evidence>